<dbReference type="GO" id="GO:0034040">
    <property type="term" value="F:ATPase-coupled lipid transmembrane transporter activity"/>
    <property type="evidence" value="ECO:0007669"/>
    <property type="project" value="TreeGrafter"/>
</dbReference>
<dbReference type="PANTHER" id="PTHR24221:SF646">
    <property type="entry name" value="HAEMOLYSIN SECRETION ATP-BINDING PROTEIN"/>
    <property type="match status" value="1"/>
</dbReference>
<name>A0A9P5TMK1_GYMJU</name>
<dbReference type="SMART" id="SM00382">
    <property type="entry name" value="AAA"/>
    <property type="match status" value="1"/>
</dbReference>
<keyword evidence="5" id="KW-0378">Hydrolase</keyword>
<evidence type="ECO:0000259" key="4">
    <source>
        <dbReference type="PROSITE" id="PS50893"/>
    </source>
</evidence>
<gene>
    <name evidence="5" type="ORF">CPB84DRAFT_1782431</name>
</gene>
<feature type="transmembrane region" description="Helical" evidence="3">
    <location>
        <begin position="97"/>
        <end position="118"/>
    </location>
</feature>
<accession>A0A9P5TMK1</accession>
<organism evidence="5 6">
    <name type="scientific">Gymnopilus junonius</name>
    <name type="common">Spectacular rustgill mushroom</name>
    <name type="synonym">Gymnopilus spectabilis subsp. junonius</name>
    <dbReference type="NCBI Taxonomy" id="109634"/>
    <lineage>
        <taxon>Eukaryota</taxon>
        <taxon>Fungi</taxon>
        <taxon>Dikarya</taxon>
        <taxon>Basidiomycota</taxon>
        <taxon>Agaricomycotina</taxon>
        <taxon>Agaricomycetes</taxon>
        <taxon>Agaricomycetidae</taxon>
        <taxon>Agaricales</taxon>
        <taxon>Agaricineae</taxon>
        <taxon>Hymenogastraceae</taxon>
        <taxon>Gymnopilus</taxon>
    </lineage>
</organism>
<keyword evidence="3" id="KW-1133">Transmembrane helix</keyword>
<feature type="transmembrane region" description="Helical" evidence="3">
    <location>
        <begin position="171"/>
        <end position="194"/>
    </location>
</feature>
<feature type="domain" description="ABC transporter" evidence="4">
    <location>
        <begin position="419"/>
        <end position="682"/>
    </location>
</feature>
<reference evidence="5" key="1">
    <citation type="submission" date="2020-11" db="EMBL/GenBank/DDBJ databases">
        <authorList>
            <consortium name="DOE Joint Genome Institute"/>
            <person name="Ahrendt S."/>
            <person name="Riley R."/>
            <person name="Andreopoulos W."/>
            <person name="LaButti K."/>
            <person name="Pangilinan J."/>
            <person name="Ruiz-duenas F.J."/>
            <person name="Barrasa J.M."/>
            <person name="Sanchez-Garcia M."/>
            <person name="Camarero S."/>
            <person name="Miyauchi S."/>
            <person name="Serrano A."/>
            <person name="Linde D."/>
            <person name="Babiker R."/>
            <person name="Drula E."/>
            <person name="Ayuso-Fernandez I."/>
            <person name="Pacheco R."/>
            <person name="Padilla G."/>
            <person name="Ferreira P."/>
            <person name="Barriuso J."/>
            <person name="Kellner H."/>
            <person name="Castanera R."/>
            <person name="Alfaro M."/>
            <person name="Ramirez L."/>
            <person name="Pisabarro A.G."/>
            <person name="Kuo A."/>
            <person name="Tritt A."/>
            <person name="Lipzen A."/>
            <person name="He G."/>
            <person name="Yan M."/>
            <person name="Ng V."/>
            <person name="Cullen D."/>
            <person name="Martin F."/>
            <person name="Rosso M.-N."/>
            <person name="Henrissat B."/>
            <person name="Hibbett D."/>
            <person name="Martinez A.T."/>
            <person name="Grigoriev I.V."/>
        </authorList>
    </citation>
    <scope>NUCLEOTIDE SEQUENCE</scope>
    <source>
        <strain evidence="5">AH 44721</strain>
    </source>
</reference>
<dbReference type="OrthoDB" id="6500128at2759"/>
<keyword evidence="6" id="KW-1185">Reference proteome</keyword>
<keyword evidence="1" id="KW-0547">Nucleotide-binding</keyword>
<protein>
    <submittedName>
        <fullName evidence="5">P-loop containing nucleoside triphosphate hydrolase protein</fullName>
    </submittedName>
</protein>
<dbReference type="InterPro" id="IPR027417">
    <property type="entry name" value="P-loop_NTPase"/>
</dbReference>
<keyword evidence="3" id="KW-0812">Transmembrane</keyword>
<dbReference type="Gene3D" id="3.40.50.300">
    <property type="entry name" value="P-loop containing nucleotide triphosphate hydrolases"/>
    <property type="match status" value="1"/>
</dbReference>
<dbReference type="Pfam" id="PF00005">
    <property type="entry name" value="ABC_tran"/>
    <property type="match status" value="1"/>
</dbReference>
<evidence type="ECO:0000313" key="5">
    <source>
        <dbReference type="EMBL" id="KAF8895019.1"/>
    </source>
</evidence>
<dbReference type="EMBL" id="JADNYJ010000062">
    <property type="protein sequence ID" value="KAF8895019.1"/>
    <property type="molecule type" value="Genomic_DNA"/>
</dbReference>
<evidence type="ECO:0000313" key="6">
    <source>
        <dbReference type="Proteomes" id="UP000724874"/>
    </source>
</evidence>
<sequence>MPAVQHTRLGLWDLYEDTSYNHSPPREFWAVYVHAVPFVWRMVCEIVSIRQCSFLLVCYVLVLLLSSVVPAIALSYSGQLLSIVQSAVEHRSIDTRLLVSVVFGTFLSSSANHLLVFASRQISRPLQKRIKLHYSVHIFRAFVRLDVPTFHDPAVQRQLEQSFPSYQQSTMAFTTIVVILNIVTTAIQLASQFFVLVRLLRDQTDGPLLAFLCFLLAFYQRPTTHKLFLKNRVWAATTRNEDYLRSEGLKQVASNPVHRQEIVASGIAPFLLAQYRDIVTRLSTRAGDFYDVVFDDAGQGLFRLILFPELLRSLPELIFAIRAVQQPASIPLSLASLTLITQTSRSFAQTAFALVDETDSIADTLSKVVQLYEVAKIPNRVKVAPSKNAEQHDIDDPDDPLLGRPFPEDQRTLQFGISVEFRKVSFKYPGSEICALHNISFKSKRGNSVIVGNNGSGKSTILKLISRLYDPTEGQILIDGIDIKTIRLADLRRSISVLFQDYSLFPLSIKDNIGLDTFIERLPDNYDTYLDRPVQDYYSGLPEGSTNAHGLPVDYSRVREAARIQSAESGGSAGNRGVSGGQMQRIALSRTFMRSVVSEESVGLLLFDEPSASLDPAAEHDLFERLRKLRGNKTMIFSSHRFGNLTRHADLILYMDDSKVVEEGTHDQLIRKNGEYAHIWDLQARAFL</sequence>
<evidence type="ECO:0000256" key="1">
    <source>
        <dbReference type="ARBA" id="ARBA00022741"/>
    </source>
</evidence>
<proteinExistence type="predicted"/>
<dbReference type="GO" id="GO:0005524">
    <property type="term" value="F:ATP binding"/>
    <property type="evidence" value="ECO:0007669"/>
    <property type="project" value="UniProtKB-KW"/>
</dbReference>
<dbReference type="PROSITE" id="PS00211">
    <property type="entry name" value="ABC_TRANSPORTER_1"/>
    <property type="match status" value="1"/>
</dbReference>
<keyword evidence="2" id="KW-0067">ATP-binding</keyword>
<comment type="caution">
    <text evidence="5">The sequence shown here is derived from an EMBL/GenBank/DDBJ whole genome shotgun (WGS) entry which is preliminary data.</text>
</comment>
<dbReference type="PANTHER" id="PTHR24221">
    <property type="entry name" value="ATP-BINDING CASSETTE SUB-FAMILY B"/>
    <property type="match status" value="1"/>
</dbReference>
<feature type="transmembrane region" description="Helical" evidence="3">
    <location>
        <begin position="54"/>
        <end position="77"/>
    </location>
</feature>
<keyword evidence="3" id="KW-0472">Membrane</keyword>
<dbReference type="InterPro" id="IPR017871">
    <property type="entry name" value="ABC_transporter-like_CS"/>
</dbReference>
<evidence type="ECO:0000256" key="2">
    <source>
        <dbReference type="ARBA" id="ARBA00022840"/>
    </source>
</evidence>
<dbReference type="InterPro" id="IPR003439">
    <property type="entry name" value="ABC_transporter-like_ATP-bd"/>
</dbReference>
<dbReference type="PROSITE" id="PS50893">
    <property type="entry name" value="ABC_TRANSPORTER_2"/>
    <property type="match status" value="1"/>
</dbReference>
<dbReference type="GO" id="GO:0016887">
    <property type="term" value="F:ATP hydrolysis activity"/>
    <property type="evidence" value="ECO:0007669"/>
    <property type="project" value="InterPro"/>
</dbReference>
<dbReference type="AlphaFoldDB" id="A0A9P5TMK1"/>
<evidence type="ECO:0000256" key="3">
    <source>
        <dbReference type="SAM" id="Phobius"/>
    </source>
</evidence>
<dbReference type="InterPro" id="IPR003593">
    <property type="entry name" value="AAA+_ATPase"/>
</dbReference>
<dbReference type="InterPro" id="IPR039421">
    <property type="entry name" value="Type_1_exporter"/>
</dbReference>
<dbReference type="SUPFAM" id="SSF52540">
    <property type="entry name" value="P-loop containing nucleoside triphosphate hydrolases"/>
    <property type="match status" value="1"/>
</dbReference>
<dbReference type="Proteomes" id="UP000724874">
    <property type="component" value="Unassembled WGS sequence"/>
</dbReference>